<evidence type="ECO:0000313" key="5">
    <source>
        <dbReference type="Proteomes" id="UP000187059"/>
    </source>
</evidence>
<proteinExistence type="inferred from homology"/>
<dbReference type="Pfam" id="PF07364">
    <property type="entry name" value="DUF1485"/>
    <property type="match status" value="1"/>
</dbReference>
<dbReference type="EMBL" id="CP015093">
    <property type="protein sequence ID" value="APZ52917.1"/>
    <property type="molecule type" value="Genomic_DNA"/>
</dbReference>
<organism evidence="4 5">
    <name type="scientific">Salipiger abyssi</name>
    <dbReference type="NCBI Taxonomy" id="1250539"/>
    <lineage>
        <taxon>Bacteria</taxon>
        <taxon>Pseudomonadati</taxon>
        <taxon>Pseudomonadota</taxon>
        <taxon>Alphaproteobacteria</taxon>
        <taxon>Rhodobacterales</taxon>
        <taxon>Roseobacteraceae</taxon>
        <taxon>Salipiger</taxon>
    </lineage>
</organism>
<dbReference type="OrthoDB" id="9782658at2"/>
<reference evidence="4 5" key="1">
    <citation type="submission" date="2016-04" db="EMBL/GenBank/DDBJ databases">
        <title>Deep-sea bacteria in the southern Pacific.</title>
        <authorList>
            <person name="Tang K."/>
        </authorList>
    </citation>
    <scope>NUCLEOTIDE SEQUENCE [LARGE SCALE GENOMIC DNA]</scope>
    <source>
        <strain evidence="4 5">JLT2014</strain>
    </source>
</reference>
<keyword evidence="1" id="KW-0645">Protease</keyword>
<evidence type="ECO:0000259" key="2">
    <source>
        <dbReference type="Pfam" id="PF07171"/>
    </source>
</evidence>
<comment type="similarity">
    <text evidence="1">Belongs to the peptidase M81 family.</text>
</comment>
<keyword evidence="1" id="KW-0482">Metalloprotease</keyword>
<evidence type="ECO:0000256" key="1">
    <source>
        <dbReference type="PIRNR" id="PIRNR012702"/>
    </source>
</evidence>
<dbReference type="InterPro" id="IPR015995">
    <property type="entry name" value="MlrC_N"/>
</dbReference>
<dbReference type="RefSeq" id="WP_076699816.1">
    <property type="nucleotide sequence ID" value="NZ_CP015093.1"/>
</dbReference>
<dbReference type="KEGG" id="paby:Ga0080574_TMP2583"/>
<dbReference type="GO" id="GO:0046872">
    <property type="term" value="F:metal ion binding"/>
    <property type="evidence" value="ECO:0007669"/>
    <property type="project" value="UniProtKB-KW"/>
</dbReference>
<dbReference type="Proteomes" id="UP000187059">
    <property type="component" value="Chromosome"/>
</dbReference>
<dbReference type="GO" id="GO:0006508">
    <property type="term" value="P:proteolysis"/>
    <property type="evidence" value="ECO:0007669"/>
    <property type="project" value="UniProtKB-KW"/>
</dbReference>
<protein>
    <recommendedName>
        <fullName evidence="1">Microcystinase C</fullName>
        <shortName evidence="1">MlrC</shortName>
    </recommendedName>
</protein>
<dbReference type="STRING" id="1250539.Ga0080574_TMP2583"/>
<keyword evidence="1" id="KW-0479">Metal-binding</keyword>
<comment type="function">
    <text evidence="1">Involved in peptidolytic degradation of cyclic heptapeptide hepatotoxin microcystin (MC).</text>
</comment>
<comment type="cofactor">
    <cofactor evidence="1">
        <name>Zn(2+)</name>
        <dbReference type="ChEBI" id="CHEBI:29105"/>
    </cofactor>
    <text evidence="1">Binds 1 zinc ion per subunit.</text>
</comment>
<keyword evidence="5" id="KW-1185">Reference proteome</keyword>
<feature type="domain" description="Microcystin LR degradation protein MlrC N-terminal" evidence="3">
    <location>
        <begin position="8"/>
        <end position="296"/>
    </location>
</feature>
<dbReference type="InterPro" id="IPR010799">
    <property type="entry name" value="MlrC_C"/>
</dbReference>
<dbReference type="PIRSF" id="PIRSF012702">
    <property type="entry name" value="UCP012702"/>
    <property type="match status" value="1"/>
</dbReference>
<keyword evidence="1" id="KW-0378">Hydrolase</keyword>
<evidence type="ECO:0000259" key="3">
    <source>
        <dbReference type="Pfam" id="PF07364"/>
    </source>
</evidence>
<name>A0A1P8UU49_9RHOB</name>
<dbReference type="InterPro" id="IPR009197">
    <property type="entry name" value="MlrC"/>
</dbReference>
<evidence type="ECO:0000313" key="4">
    <source>
        <dbReference type="EMBL" id="APZ52917.1"/>
    </source>
</evidence>
<dbReference type="Pfam" id="PF07171">
    <property type="entry name" value="MlrC_C"/>
    <property type="match status" value="1"/>
</dbReference>
<feature type="domain" description="Microcystin LR degradation protein MlrC C-terminal" evidence="2">
    <location>
        <begin position="307"/>
        <end position="484"/>
    </location>
</feature>
<dbReference type="GO" id="GO:0008237">
    <property type="term" value="F:metallopeptidase activity"/>
    <property type="evidence" value="ECO:0007669"/>
    <property type="project" value="UniProtKB-KW"/>
</dbReference>
<dbReference type="AlphaFoldDB" id="A0A1P8UU49"/>
<accession>A0A1P8UU49</accession>
<sequence>MTSPKRPRVLIAGISHETNSFAAGQTPLEKFLATNDFPGLQTGDEIVAYHRGRNFGTSGFLARMEDEAEIVPAIWMHGGAGGPAEDAVLTYFCDHLLEAFDRAGPVDAVYLDLHGSMVTPGWPDAEGEILRRLRGVTGPDLPIVASMDYHGNLSRAMVGALDGLSAYRTYPHIDRAETGARAAEQLLRIWAEGRPNEKALLRSDFLIPLPFECTLTDPSRMLVAMCEELPEGVSALEYVPGFPAADTAETGPAVLAIGRDAAAVRAAAERVFQALEAAERDFAIPVYSPEAAVARAAELRGTGPVLLADTQDNPGGGGAGDTTGLLKAMVAADLRNAALAIMIDGEAAQAAHAAGAGARLRLALGGKHGPEGVTPLEAVYEVRALSDGQFRATGKVVGGREIDLGLSAVLRLGGIDIVTASNPMQPYDPEVFAHLGLDPVGYDMLGLKSSVHFRADFEPLSRGVLIVRAPGWHLIDLDVLPYRNLREGMRLGPLGKAFGA</sequence>
<gene>
    <name evidence="4" type="ORF">Ga0080574_TMP2583</name>
</gene>